<feature type="non-terminal residue" evidence="2">
    <location>
        <position position="1"/>
    </location>
</feature>
<dbReference type="EMBL" id="SLTR01000560">
    <property type="protein sequence ID" value="TDA79951.1"/>
    <property type="molecule type" value="Genomic_DNA"/>
</dbReference>
<evidence type="ECO:0000313" key="2">
    <source>
        <dbReference type="EMBL" id="TDA79951.1"/>
    </source>
</evidence>
<proteinExistence type="predicted"/>
<gene>
    <name evidence="2" type="ORF">E0702_17800</name>
</gene>
<evidence type="ECO:0000256" key="1">
    <source>
        <dbReference type="SAM" id="Phobius"/>
    </source>
</evidence>
<evidence type="ECO:0000313" key="3">
    <source>
        <dbReference type="Proteomes" id="UP000294823"/>
    </source>
</evidence>
<feature type="transmembrane region" description="Helical" evidence="1">
    <location>
        <begin position="54"/>
        <end position="73"/>
    </location>
</feature>
<keyword evidence="1" id="KW-0472">Membrane</keyword>
<organism evidence="2 3">
    <name type="scientific">Halomonas marinisediminis</name>
    <dbReference type="NCBI Taxonomy" id="2546095"/>
    <lineage>
        <taxon>Bacteria</taxon>
        <taxon>Pseudomonadati</taxon>
        <taxon>Pseudomonadota</taxon>
        <taxon>Gammaproteobacteria</taxon>
        <taxon>Oceanospirillales</taxon>
        <taxon>Halomonadaceae</taxon>
        <taxon>Halomonas</taxon>
    </lineage>
</organism>
<keyword evidence="1" id="KW-0812">Transmembrane</keyword>
<sequence>LVARPLHMALILPWVFLFAAATPVARISGAVLTGLGIAGCLWIALNHQMLRNQYGFLESGFQVVLALTMLLIAMEGARRAIGWPLPL</sequence>
<reference evidence="2 3" key="1">
    <citation type="submission" date="2019-03" db="EMBL/GenBank/DDBJ databases">
        <title>Halomonas marinisediminis sp. nov., a moderately halophilic bacterium isolated from the Bohai Gulf.</title>
        <authorList>
            <person name="Ji X."/>
        </authorList>
    </citation>
    <scope>NUCLEOTIDE SEQUENCE [LARGE SCALE GENOMIC DNA]</scope>
    <source>
        <strain evidence="2 3">204</strain>
    </source>
</reference>
<comment type="caution">
    <text evidence="2">The sequence shown here is derived from an EMBL/GenBank/DDBJ whole genome shotgun (WGS) entry which is preliminary data.</text>
</comment>
<dbReference type="Proteomes" id="UP000294823">
    <property type="component" value="Unassembled WGS sequence"/>
</dbReference>
<protein>
    <submittedName>
        <fullName evidence="2">TRAP transporter permease DctM/Q</fullName>
    </submittedName>
</protein>
<accession>A0ABY2D6J9</accession>
<feature type="non-terminal residue" evidence="2">
    <location>
        <position position="87"/>
    </location>
</feature>
<name>A0ABY2D6J9_9GAMM</name>
<keyword evidence="1" id="KW-1133">Transmembrane helix</keyword>
<keyword evidence="3" id="KW-1185">Reference proteome</keyword>